<proteinExistence type="predicted"/>
<accession>A0A0E9TLK0</accession>
<evidence type="ECO:0000313" key="1">
    <source>
        <dbReference type="EMBL" id="JAH54327.1"/>
    </source>
</evidence>
<reference evidence="1" key="2">
    <citation type="journal article" date="2015" name="Fish Shellfish Immunol.">
        <title>Early steps in the European eel (Anguilla anguilla)-Vibrio vulnificus interaction in the gills: Role of the RtxA13 toxin.</title>
        <authorList>
            <person name="Callol A."/>
            <person name="Pajuelo D."/>
            <person name="Ebbesson L."/>
            <person name="Teles M."/>
            <person name="MacKenzie S."/>
            <person name="Amaro C."/>
        </authorList>
    </citation>
    <scope>NUCLEOTIDE SEQUENCE</scope>
</reference>
<name>A0A0E9TLK0_ANGAN</name>
<dbReference type="EMBL" id="GBXM01054250">
    <property type="protein sequence ID" value="JAH54327.1"/>
    <property type="molecule type" value="Transcribed_RNA"/>
</dbReference>
<organism evidence="1">
    <name type="scientific">Anguilla anguilla</name>
    <name type="common">European freshwater eel</name>
    <name type="synonym">Muraena anguilla</name>
    <dbReference type="NCBI Taxonomy" id="7936"/>
    <lineage>
        <taxon>Eukaryota</taxon>
        <taxon>Metazoa</taxon>
        <taxon>Chordata</taxon>
        <taxon>Craniata</taxon>
        <taxon>Vertebrata</taxon>
        <taxon>Euteleostomi</taxon>
        <taxon>Actinopterygii</taxon>
        <taxon>Neopterygii</taxon>
        <taxon>Teleostei</taxon>
        <taxon>Anguilliformes</taxon>
        <taxon>Anguillidae</taxon>
        <taxon>Anguilla</taxon>
    </lineage>
</organism>
<reference evidence="1" key="1">
    <citation type="submission" date="2014-11" db="EMBL/GenBank/DDBJ databases">
        <authorList>
            <person name="Amaro Gonzalez C."/>
        </authorList>
    </citation>
    <scope>NUCLEOTIDE SEQUENCE</scope>
</reference>
<dbReference type="AlphaFoldDB" id="A0A0E9TLK0"/>
<sequence>MADMIWSAAHPGSEISNDACRAIYISIPELTSGKALDQKKPKGVMGGPGFVGEISVHP</sequence>
<protein>
    <submittedName>
        <fullName evidence="1">Uncharacterized protein</fullName>
    </submittedName>
</protein>